<reference evidence="1 2" key="1">
    <citation type="submission" date="2015-12" db="EMBL/GenBank/DDBJ databases">
        <title>Dictyostelia acquired genes for synthesis and detection of signals that induce cell-type specialization by lateral gene transfer from prokaryotes.</title>
        <authorList>
            <person name="Gloeckner G."/>
            <person name="Schaap P."/>
        </authorList>
    </citation>
    <scope>NUCLEOTIDE SEQUENCE [LARGE SCALE GENOMIC DNA]</scope>
    <source>
        <strain evidence="1 2">TK</strain>
    </source>
</reference>
<dbReference type="STRING" id="361077.A0A151Z4J4"/>
<name>A0A151Z4J4_TIELA</name>
<protein>
    <recommendedName>
        <fullName evidence="3">DUF393 domain-containing protein</fullName>
    </recommendedName>
</protein>
<dbReference type="OMA" id="FIRDFCY"/>
<sequence>MSNTEVCIDLSNVSNLGNNISKNNPNPYKPSNRCIIMFDGVCNVCDGFVQFVWPRDTEKRFSYQALQTEKGREILAYYGIPADLSTIVLVEEETGLIYTKSTAVLRVMYYLKSPYPLLYTFYYIPKFIRDFCYGTFANYRYLIMGKKDTCMFSPSLKDRFIDFKSPLILEETESKEM</sequence>
<organism evidence="1 2">
    <name type="scientific">Tieghemostelium lacteum</name>
    <name type="common">Slime mold</name>
    <name type="synonym">Dictyostelium lacteum</name>
    <dbReference type="NCBI Taxonomy" id="361077"/>
    <lineage>
        <taxon>Eukaryota</taxon>
        <taxon>Amoebozoa</taxon>
        <taxon>Evosea</taxon>
        <taxon>Eumycetozoa</taxon>
        <taxon>Dictyostelia</taxon>
        <taxon>Dictyosteliales</taxon>
        <taxon>Raperosteliaceae</taxon>
        <taxon>Tieghemostelium</taxon>
    </lineage>
</organism>
<dbReference type="GO" id="GO:0015035">
    <property type="term" value="F:protein-disulfide reductase activity"/>
    <property type="evidence" value="ECO:0007669"/>
    <property type="project" value="InterPro"/>
</dbReference>
<evidence type="ECO:0008006" key="3">
    <source>
        <dbReference type="Google" id="ProtNLM"/>
    </source>
</evidence>
<keyword evidence="2" id="KW-1185">Reference proteome</keyword>
<dbReference type="EMBL" id="LODT01000047">
    <property type="protein sequence ID" value="KYQ88880.1"/>
    <property type="molecule type" value="Genomic_DNA"/>
</dbReference>
<evidence type="ECO:0000313" key="1">
    <source>
        <dbReference type="EMBL" id="KYQ88880.1"/>
    </source>
</evidence>
<comment type="caution">
    <text evidence="1">The sequence shown here is derived from an EMBL/GenBank/DDBJ whole genome shotgun (WGS) entry which is preliminary data.</text>
</comment>
<dbReference type="Pfam" id="PF04134">
    <property type="entry name" value="DCC1-like"/>
    <property type="match status" value="1"/>
</dbReference>
<dbReference type="PANTHER" id="PTHR33639:SF2">
    <property type="entry name" value="DUF393 DOMAIN-CONTAINING PROTEIN"/>
    <property type="match status" value="1"/>
</dbReference>
<dbReference type="AlphaFoldDB" id="A0A151Z4J4"/>
<dbReference type="PANTHER" id="PTHR33639">
    <property type="entry name" value="THIOL-DISULFIDE OXIDOREDUCTASE DCC"/>
    <property type="match status" value="1"/>
</dbReference>
<dbReference type="InterPro" id="IPR052927">
    <property type="entry name" value="DCC_oxidoreductase"/>
</dbReference>
<accession>A0A151Z4J4</accession>
<dbReference type="Proteomes" id="UP000076078">
    <property type="component" value="Unassembled WGS sequence"/>
</dbReference>
<gene>
    <name evidence="1" type="ORF">DLAC_10689</name>
</gene>
<dbReference type="OrthoDB" id="410458at2759"/>
<dbReference type="InParanoid" id="A0A151Z4J4"/>
<dbReference type="InterPro" id="IPR007263">
    <property type="entry name" value="DCC1-like"/>
</dbReference>
<proteinExistence type="predicted"/>
<evidence type="ECO:0000313" key="2">
    <source>
        <dbReference type="Proteomes" id="UP000076078"/>
    </source>
</evidence>